<dbReference type="Gene3D" id="1.25.40.10">
    <property type="entry name" value="Tetratricopeptide repeat domain"/>
    <property type="match status" value="1"/>
</dbReference>
<proteinExistence type="predicted"/>
<dbReference type="AlphaFoldDB" id="A0A0B6YWR0"/>
<protein>
    <submittedName>
        <fullName evidence="1">Uncharacterized protein</fullName>
    </submittedName>
</protein>
<dbReference type="SUPFAM" id="SSF48452">
    <property type="entry name" value="TPR-like"/>
    <property type="match status" value="1"/>
</dbReference>
<gene>
    <name evidence="1" type="primary">ORF38631</name>
</gene>
<feature type="non-terminal residue" evidence="1">
    <location>
        <position position="87"/>
    </location>
</feature>
<dbReference type="Pfam" id="PF14559">
    <property type="entry name" value="TPR_19"/>
    <property type="match status" value="1"/>
</dbReference>
<dbReference type="EMBL" id="HACG01013311">
    <property type="protein sequence ID" value="CEK60176.1"/>
    <property type="molecule type" value="Transcribed_RNA"/>
</dbReference>
<organism evidence="1">
    <name type="scientific">Arion vulgaris</name>
    <dbReference type="NCBI Taxonomy" id="1028688"/>
    <lineage>
        <taxon>Eukaryota</taxon>
        <taxon>Metazoa</taxon>
        <taxon>Spiralia</taxon>
        <taxon>Lophotrochozoa</taxon>
        <taxon>Mollusca</taxon>
        <taxon>Gastropoda</taxon>
        <taxon>Heterobranchia</taxon>
        <taxon>Euthyneura</taxon>
        <taxon>Panpulmonata</taxon>
        <taxon>Eupulmonata</taxon>
        <taxon>Stylommatophora</taxon>
        <taxon>Helicina</taxon>
        <taxon>Arionoidea</taxon>
        <taxon>Arionidae</taxon>
        <taxon>Arion</taxon>
    </lineage>
</organism>
<sequence length="87" mass="9982">SYKIGSIWCENLTNLETAEIVLKEGIEKYPDSPELKSRLFDCYRKLNRHKDAYLLLKEVLDNEPENQAIMLIGGHVALNCDDVDLCL</sequence>
<dbReference type="InterPro" id="IPR011990">
    <property type="entry name" value="TPR-like_helical_dom_sf"/>
</dbReference>
<reference evidence="1" key="1">
    <citation type="submission" date="2014-12" db="EMBL/GenBank/DDBJ databases">
        <title>Insight into the proteome of Arion vulgaris.</title>
        <authorList>
            <person name="Aradska J."/>
            <person name="Bulat T."/>
            <person name="Smidak R."/>
            <person name="Sarate P."/>
            <person name="Gangsoo J."/>
            <person name="Sialana F."/>
            <person name="Bilban M."/>
            <person name="Lubec G."/>
        </authorList>
    </citation>
    <scope>NUCLEOTIDE SEQUENCE</scope>
    <source>
        <tissue evidence="1">Skin</tissue>
    </source>
</reference>
<feature type="non-terminal residue" evidence="1">
    <location>
        <position position="1"/>
    </location>
</feature>
<accession>A0A0B6YWR0</accession>
<name>A0A0B6YWR0_9EUPU</name>
<evidence type="ECO:0000313" key="1">
    <source>
        <dbReference type="EMBL" id="CEK60176.1"/>
    </source>
</evidence>